<keyword evidence="2 6" id="KW-0812">Transmembrane</keyword>
<evidence type="ECO:0000259" key="7">
    <source>
        <dbReference type="Pfam" id="PF04932"/>
    </source>
</evidence>
<dbReference type="Pfam" id="PF04932">
    <property type="entry name" value="Wzy_C"/>
    <property type="match status" value="1"/>
</dbReference>
<dbReference type="GO" id="GO:0016020">
    <property type="term" value="C:membrane"/>
    <property type="evidence" value="ECO:0007669"/>
    <property type="project" value="UniProtKB-SubCell"/>
</dbReference>
<keyword evidence="3 6" id="KW-1133">Transmembrane helix</keyword>
<proteinExistence type="predicted"/>
<feature type="transmembrane region" description="Helical" evidence="6">
    <location>
        <begin position="89"/>
        <end position="116"/>
    </location>
</feature>
<keyword evidence="9" id="KW-1185">Reference proteome</keyword>
<evidence type="ECO:0000256" key="4">
    <source>
        <dbReference type="ARBA" id="ARBA00023136"/>
    </source>
</evidence>
<evidence type="ECO:0000256" key="6">
    <source>
        <dbReference type="SAM" id="Phobius"/>
    </source>
</evidence>
<dbReference type="PANTHER" id="PTHR37422:SF23">
    <property type="entry name" value="TEICHURONIC ACID BIOSYNTHESIS PROTEIN TUAE"/>
    <property type="match status" value="1"/>
</dbReference>
<evidence type="ECO:0000256" key="2">
    <source>
        <dbReference type="ARBA" id="ARBA00022692"/>
    </source>
</evidence>
<evidence type="ECO:0000313" key="8">
    <source>
        <dbReference type="EMBL" id="NNH21902.1"/>
    </source>
</evidence>
<feature type="transmembrane region" description="Helical" evidence="6">
    <location>
        <begin position="372"/>
        <end position="392"/>
    </location>
</feature>
<evidence type="ECO:0000256" key="1">
    <source>
        <dbReference type="ARBA" id="ARBA00004141"/>
    </source>
</evidence>
<dbReference type="GO" id="GO:0016874">
    <property type="term" value="F:ligase activity"/>
    <property type="evidence" value="ECO:0007669"/>
    <property type="project" value="UniProtKB-KW"/>
</dbReference>
<feature type="transmembrane region" description="Helical" evidence="6">
    <location>
        <begin position="170"/>
        <end position="190"/>
    </location>
</feature>
<dbReference type="RefSeq" id="WP_171201760.1">
    <property type="nucleotide sequence ID" value="NZ_BAAANP010000021.1"/>
</dbReference>
<organism evidence="8 9">
    <name type="scientific">Pseudokineococcus marinus</name>
    <dbReference type="NCBI Taxonomy" id="351215"/>
    <lineage>
        <taxon>Bacteria</taxon>
        <taxon>Bacillati</taxon>
        <taxon>Actinomycetota</taxon>
        <taxon>Actinomycetes</taxon>
        <taxon>Kineosporiales</taxon>
        <taxon>Kineosporiaceae</taxon>
        <taxon>Pseudokineococcus</taxon>
    </lineage>
</organism>
<gene>
    <name evidence="8" type="ORF">HLB09_02130</name>
</gene>
<dbReference type="AlphaFoldDB" id="A0A849BM77"/>
<keyword evidence="4 6" id="KW-0472">Membrane</keyword>
<dbReference type="Proteomes" id="UP000555552">
    <property type="component" value="Unassembled WGS sequence"/>
</dbReference>
<comment type="caution">
    <text evidence="8">The sequence shown here is derived from an EMBL/GenBank/DDBJ whole genome shotgun (WGS) entry which is preliminary data.</text>
</comment>
<dbReference type="InterPro" id="IPR007016">
    <property type="entry name" value="O-antigen_ligase-rel_domated"/>
</dbReference>
<name>A0A849BM77_9ACTN</name>
<reference evidence="8 9" key="1">
    <citation type="submission" date="2020-05" db="EMBL/GenBank/DDBJ databases">
        <title>MicrobeNet Type strains.</title>
        <authorList>
            <person name="Nicholson A.C."/>
        </authorList>
    </citation>
    <scope>NUCLEOTIDE SEQUENCE [LARGE SCALE GENOMIC DNA]</scope>
    <source>
        <strain evidence="8 9">JCM 14547</strain>
    </source>
</reference>
<dbReference type="EMBL" id="JABEMA010000011">
    <property type="protein sequence ID" value="NNH21902.1"/>
    <property type="molecule type" value="Genomic_DNA"/>
</dbReference>
<accession>A0A849BM77</accession>
<keyword evidence="8" id="KW-0436">Ligase</keyword>
<feature type="domain" description="O-antigen ligase-related" evidence="7">
    <location>
        <begin position="205"/>
        <end position="348"/>
    </location>
</feature>
<protein>
    <submittedName>
        <fullName evidence="8">O-antigen ligase family protein</fullName>
    </submittedName>
</protein>
<evidence type="ECO:0000256" key="5">
    <source>
        <dbReference type="SAM" id="MobiDB-lite"/>
    </source>
</evidence>
<evidence type="ECO:0000313" key="9">
    <source>
        <dbReference type="Proteomes" id="UP000555552"/>
    </source>
</evidence>
<dbReference type="InterPro" id="IPR051533">
    <property type="entry name" value="WaaL-like"/>
</dbReference>
<evidence type="ECO:0000256" key="3">
    <source>
        <dbReference type="ARBA" id="ARBA00022989"/>
    </source>
</evidence>
<dbReference type="PANTHER" id="PTHR37422">
    <property type="entry name" value="TEICHURONIC ACID BIOSYNTHESIS PROTEIN TUAE"/>
    <property type="match status" value="1"/>
</dbReference>
<feature type="transmembrane region" description="Helical" evidence="6">
    <location>
        <begin position="242"/>
        <end position="261"/>
    </location>
</feature>
<comment type="subcellular location">
    <subcellularLocation>
        <location evidence="1">Membrane</location>
        <topology evidence="1">Multi-pass membrane protein</topology>
    </subcellularLocation>
</comment>
<feature type="transmembrane region" description="Helical" evidence="6">
    <location>
        <begin position="64"/>
        <end position="83"/>
    </location>
</feature>
<sequence length="435" mass="46576">MRGWGPERPAYLWLLLATLVLNVFSGIGSDALGLPISPDRLTLAAALGLLALDPWAWRRVRWHLRPVHVAMVALVVLAAWSAFVNDTLLTGYGLFALADRLLVPFVLFAVAPVVFCTPERRDLLLKALTVLGLYLAITAVLERVAPSLVYPRYIVDPSLGIQAGRSRGPFVASEAMGLVLVQCAFAAAFLSSRSRRAWRRIALLTTALCAVGVLLTLTRSVWLGALIGVVVACAQQRELRRLLPVMLAGGAVVVVALLAAVPSLQAAVNERATTTRSLDDRRNVNEAALRLIEREPLTGVGWVGFIDASDEYVRQADDYPVTNVRIEVHNVPLARAAELGIPGALLWALCVVLGPLRAVLRRVPRSAPVDLVGWRLVLTGGAATWGVALLLSPVPYPLPNYLVFLLAGMVLAPSSTSTADSRGVELTAGGSGLGR</sequence>
<feature type="region of interest" description="Disordered" evidence="5">
    <location>
        <begin position="415"/>
        <end position="435"/>
    </location>
</feature>
<feature type="transmembrane region" description="Helical" evidence="6">
    <location>
        <begin position="220"/>
        <end position="235"/>
    </location>
</feature>
<feature type="transmembrane region" description="Helical" evidence="6">
    <location>
        <begin position="123"/>
        <end position="141"/>
    </location>
</feature>